<dbReference type="AlphaFoldDB" id="A0A6J6ESH4"/>
<reference evidence="3" key="1">
    <citation type="submission" date="2020-05" db="EMBL/GenBank/DDBJ databases">
        <authorList>
            <person name="Chiriac C."/>
            <person name="Salcher M."/>
            <person name="Ghai R."/>
            <person name="Kavagutti S V."/>
        </authorList>
    </citation>
    <scope>NUCLEOTIDE SEQUENCE</scope>
</reference>
<organism evidence="3">
    <name type="scientific">freshwater metagenome</name>
    <dbReference type="NCBI Taxonomy" id="449393"/>
    <lineage>
        <taxon>unclassified sequences</taxon>
        <taxon>metagenomes</taxon>
        <taxon>ecological metagenomes</taxon>
    </lineage>
</organism>
<feature type="transmembrane region" description="Helical" evidence="1">
    <location>
        <begin position="6"/>
        <end position="28"/>
    </location>
</feature>
<evidence type="ECO:0000313" key="2">
    <source>
        <dbReference type="EMBL" id="CAB4537099.1"/>
    </source>
</evidence>
<sequence>MTLWTTILIASAVVLGTKLLGYLVPASVAAHPRIQRISDVLTVALLASLVVTQTVATGSAIVVDARIAALVVGAVLLRIRAPFIIVVLTAAAVAAVLRVLGWAA</sequence>
<feature type="transmembrane region" description="Helical" evidence="1">
    <location>
        <begin position="83"/>
        <end position="103"/>
    </location>
</feature>
<keyword evidence="1" id="KW-0472">Membrane</keyword>
<evidence type="ECO:0000313" key="3">
    <source>
        <dbReference type="EMBL" id="CAB4579452.1"/>
    </source>
</evidence>
<dbReference type="EMBL" id="CAEZTZ010000013">
    <property type="protein sequence ID" value="CAB4579452.1"/>
    <property type="molecule type" value="Genomic_DNA"/>
</dbReference>
<keyword evidence="1" id="KW-1133">Transmembrane helix</keyword>
<keyword evidence="1" id="KW-0812">Transmembrane</keyword>
<feature type="transmembrane region" description="Helical" evidence="1">
    <location>
        <begin position="40"/>
        <end position="63"/>
    </location>
</feature>
<gene>
    <name evidence="2" type="ORF">UFOPK1413_00538</name>
    <name evidence="3" type="ORF">UFOPK1767_00200</name>
    <name evidence="4" type="ORF">UFOPK3339_00432</name>
</gene>
<proteinExistence type="predicted"/>
<dbReference type="EMBL" id="CAFBLF010000046">
    <property type="protein sequence ID" value="CAB4861465.1"/>
    <property type="molecule type" value="Genomic_DNA"/>
</dbReference>
<protein>
    <submittedName>
        <fullName evidence="3">Unannotated protein</fullName>
    </submittedName>
</protein>
<name>A0A6J6ESH4_9ZZZZ</name>
<dbReference type="InterPro" id="IPR008407">
    <property type="entry name" value="Brnchd-chn_aa_trnsp_AzlD"/>
</dbReference>
<accession>A0A6J6ESH4</accession>
<dbReference type="Pfam" id="PF05437">
    <property type="entry name" value="AzlD"/>
    <property type="match status" value="1"/>
</dbReference>
<dbReference type="EMBL" id="CAEZSG010000067">
    <property type="protein sequence ID" value="CAB4537099.1"/>
    <property type="molecule type" value="Genomic_DNA"/>
</dbReference>
<evidence type="ECO:0000313" key="4">
    <source>
        <dbReference type="EMBL" id="CAB4861465.1"/>
    </source>
</evidence>
<evidence type="ECO:0000256" key="1">
    <source>
        <dbReference type="SAM" id="Phobius"/>
    </source>
</evidence>